<dbReference type="EMBL" id="GEBQ01020772">
    <property type="protein sequence ID" value="JAT19205.1"/>
    <property type="molecule type" value="Transcribed_RNA"/>
</dbReference>
<gene>
    <name evidence="3" type="ORF">g.3367</name>
</gene>
<organism evidence="3">
    <name type="scientific">Graphocephala atropunctata</name>
    <dbReference type="NCBI Taxonomy" id="36148"/>
    <lineage>
        <taxon>Eukaryota</taxon>
        <taxon>Metazoa</taxon>
        <taxon>Ecdysozoa</taxon>
        <taxon>Arthropoda</taxon>
        <taxon>Hexapoda</taxon>
        <taxon>Insecta</taxon>
        <taxon>Pterygota</taxon>
        <taxon>Neoptera</taxon>
        <taxon>Paraneoptera</taxon>
        <taxon>Hemiptera</taxon>
        <taxon>Auchenorrhyncha</taxon>
        <taxon>Membracoidea</taxon>
        <taxon>Cicadellidae</taxon>
        <taxon>Cicadellinae</taxon>
        <taxon>Cicadellini</taxon>
        <taxon>Graphocephala</taxon>
    </lineage>
</organism>
<dbReference type="PROSITE" id="PS50935">
    <property type="entry name" value="SSB"/>
    <property type="match status" value="1"/>
</dbReference>
<dbReference type="GO" id="GO:0042645">
    <property type="term" value="C:mitochondrial nucleoid"/>
    <property type="evidence" value="ECO:0007669"/>
    <property type="project" value="TreeGrafter"/>
</dbReference>
<name>A0A1B6L6D0_9HEMI</name>
<dbReference type="InterPro" id="IPR000424">
    <property type="entry name" value="Primosome_PriB/ssb"/>
</dbReference>
<keyword evidence="1 2" id="KW-0238">DNA-binding</keyword>
<dbReference type="AlphaFoldDB" id="A0A1B6L6D0"/>
<evidence type="ECO:0008006" key="4">
    <source>
        <dbReference type="Google" id="ProtNLM"/>
    </source>
</evidence>
<dbReference type="InterPro" id="IPR011344">
    <property type="entry name" value="ssDNA-bd"/>
</dbReference>
<dbReference type="NCBIfam" id="TIGR00621">
    <property type="entry name" value="ssb"/>
    <property type="match status" value="1"/>
</dbReference>
<dbReference type="GO" id="GO:0003697">
    <property type="term" value="F:single-stranded DNA binding"/>
    <property type="evidence" value="ECO:0007669"/>
    <property type="project" value="InterPro"/>
</dbReference>
<dbReference type="HAMAP" id="MF_00984">
    <property type="entry name" value="SSB"/>
    <property type="match status" value="1"/>
</dbReference>
<reference evidence="3" key="1">
    <citation type="submission" date="2015-11" db="EMBL/GenBank/DDBJ databases">
        <title>De novo transcriptome assembly of four potential Pierce s Disease insect vectors from Arizona vineyards.</title>
        <authorList>
            <person name="Tassone E.E."/>
        </authorList>
    </citation>
    <scope>NUCLEOTIDE SEQUENCE</scope>
</reference>
<dbReference type="FunFam" id="2.40.50.140:FF:000269">
    <property type="entry name" value="Single-stranded DNA-binding protein"/>
    <property type="match status" value="1"/>
</dbReference>
<dbReference type="Pfam" id="PF00436">
    <property type="entry name" value="SSB"/>
    <property type="match status" value="1"/>
</dbReference>
<proteinExistence type="inferred from homology"/>
<evidence type="ECO:0000256" key="1">
    <source>
        <dbReference type="ARBA" id="ARBA00023125"/>
    </source>
</evidence>
<protein>
    <recommendedName>
        <fullName evidence="4">Single-stranded DNA-binding protein</fullName>
    </recommendedName>
</protein>
<dbReference type="Gene3D" id="2.40.50.140">
    <property type="entry name" value="Nucleic acid-binding proteins"/>
    <property type="match status" value="1"/>
</dbReference>
<dbReference type="InterPro" id="IPR012340">
    <property type="entry name" value="NA-bd_OB-fold"/>
</dbReference>
<feature type="non-terminal residue" evidence="3">
    <location>
        <position position="1"/>
    </location>
</feature>
<dbReference type="CDD" id="cd04496">
    <property type="entry name" value="SSB_OBF"/>
    <property type="match status" value="1"/>
</dbReference>
<evidence type="ECO:0000256" key="2">
    <source>
        <dbReference type="PROSITE-ProRule" id="PRU00252"/>
    </source>
</evidence>
<sequence>GTSYCFTAGDSVSVLIRQRGLGIKCNAVRRKLIQHFKIKITIHLDTSNMLRQVTNRLTRLRPQLLSTGTRCQSSDPNPQPKTTEKSINQVSLLGRVGGEPQKRGNDKHSVVIFSLATNNRYETAGGDMTSRTDWHRISVFKPTLQDTVYMYLRKGQRVYVTGRLAYSEYKDNSGTTRQSTSIIADDVIFFQSNDG</sequence>
<dbReference type="SUPFAM" id="SSF50249">
    <property type="entry name" value="Nucleic acid-binding proteins"/>
    <property type="match status" value="1"/>
</dbReference>
<dbReference type="PANTHER" id="PTHR10302">
    <property type="entry name" value="SINGLE-STRANDED DNA-BINDING PROTEIN"/>
    <property type="match status" value="1"/>
</dbReference>
<dbReference type="GO" id="GO:0006264">
    <property type="term" value="P:mitochondrial DNA replication"/>
    <property type="evidence" value="ECO:0007669"/>
    <property type="project" value="TreeGrafter"/>
</dbReference>
<evidence type="ECO:0000313" key="3">
    <source>
        <dbReference type="EMBL" id="JAT19205.1"/>
    </source>
</evidence>
<accession>A0A1B6L6D0</accession>
<dbReference type="PANTHER" id="PTHR10302:SF0">
    <property type="entry name" value="SINGLE-STRANDED DNA-BINDING PROTEIN, MITOCHONDRIAL"/>
    <property type="match status" value="1"/>
</dbReference>